<dbReference type="PROSITE" id="PS51257">
    <property type="entry name" value="PROKAR_LIPOPROTEIN"/>
    <property type="match status" value="1"/>
</dbReference>
<reference evidence="3 5" key="3">
    <citation type="submission" date="2016-06" db="EMBL/GenBank/DDBJ databases">
        <title>Identification of putative biosynthetic pathways for the production of bioactive secondary metabolites by the marine actinomycete Kocuria kristinae RUTW2-3.</title>
        <authorList>
            <person name="Waterworth S.C."/>
            <person name="Walmsley T.A."/>
            <person name="Matongo T."/>
            <person name="Davies-Coleman M.T."/>
            <person name="Dorrington R.A."/>
        </authorList>
    </citation>
    <scope>NUCLEOTIDE SEQUENCE [LARGE SCALE GENOMIC DNA]</scope>
    <source>
        <strain evidence="5">RuSp02-3</strain>
        <strain evidence="3">RUTW2-3</strain>
    </source>
</reference>
<reference evidence="5" key="2">
    <citation type="submission" date="2016-04" db="EMBL/GenBank/DDBJ databases">
        <authorList>
            <person name="Waterworth S."/>
            <person name="Matcher G."/>
        </authorList>
    </citation>
    <scope>NUCLEOTIDE SEQUENCE [LARGE SCALE GENOMIC DNA]</scope>
    <source>
        <strain evidence="5">RuSp02-3</strain>
    </source>
</reference>
<feature type="signal peptide" evidence="2">
    <location>
        <begin position="1"/>
        <end position="27"/>
    </location>
</feature>
<evidence type="ECO:0000256" key="2">
    <source>
        <dbReference type="SAM" id="SignalP"/>
    </source>
</evidence>
<sequence>MTFAPRSGARRIGATAALAAAVLTATAGCGYIHQQPTTFHYDASDGVSANVGDIRVRNIMVVANDADSEGRLLGTVLNGADRAATVTVDTGKATARIEVPANSEVHLEDDETLVDPAGVLPGKMLEGTKISVGGQSTTTDVPVLNGALDEYRQYIPGGSDYTPPAKPTEGHGH</sequence>
<keyword evidence="2" id="KW-0732">Signal</keyword>
<feature type="chain" id="PRO_5038294074" description="DNA modification methylase" evidence="2">
    <location>
        <begin position="28"/>
        <end position="173"/>
    </location>
</feature>
<dbReference type="EMBL" id="LJBJ02000011">
    <property type="protein sequence ID" value="OAX51856.1"/>
    <property type="molecule type" value="Genomic_DNA"/>
</dbReference>
<evidence type="ECO:0008006" key="7">
    <source>
        <dbReference type="Google" id="ProtNLM"/>
    </source>
</evidence>
<proteinExistence type="predicted"/>
<accession>A0A199NT27</accession>
<feature type="region of interest" description="Disordered" evidence="1">
    <location>
        <begin position="154"/>
        <end position="173"/>
    </location>
</feature>
<evidence type="ECO:0000313" key="4">
    <source>
        <dbReference type="EMBL" id="QPT52890.1"/>
    </source>
</evidence>
<gene>
    <name evidence="3" type="ORF">AN277_0206685</name>
    <name evidence="4" type="ORF">I6G21_06020</name>
</gene>
<dbReference type="GeneID" id="61262932"/>
<reference evidence="4 6" key="4">
    <citation type="submission" date="2020-12" db="EMBL/GenBank/DDBJ databases">
        <title>FDA dAtabase for Regulatory Grade micrObial Sequences (FDA-ARGOS): Supporting development and validation of Infectious Disease Dx tests.</title>
        <authorList>
            <person name="Sproer C."/>
            <person name="Gronow S."/>
            <person name="Severitt S."/>
            <person name="Schroder I."/>
            <person name="Tallon L."/>
            <person name="Sadzewicz L."/>
            <person name="Zhao X."/>
            <person name="Boylan J."/>
            <person name="Ott S."/>
            <person name="Bowen H."/>
            <person name="Vavikolanu K."/>
            <person name="Mehta A."/>
            <person name="Aluvathingal J."/>
            <person name="Nadendla S."/>
            <person name="Lowell S."/>
            <person name="Myers T."/>
            <person name="Yan Y."/>
            <person name="Sichtig H."/>
        </authorList>
    </citation>
    <scope>NUCLEOTIDE SEQUENCE [LARGE SCALE GENOMIC DNA]</scope>
    <source>
        <strain evidence="4 6">FDAARGOS_864</strain>
    </source>
</reference>
<keyword evidence="5" id="KW-1185">Reference proteome</keyword>
<organism evidence="3 5">
    <name type="scientific">Rothia kristinae</name>
    <dbReference type="NCBI Taxonomy" id="37923"/>
    <lineage>
        <taxon>Bacteria</taxon>
        <taxon>Bacillati</taxon>
        <taxon>Actinomycetota</taxon>
        <taxon>Actinomycetes</taxon>
        <taxon>Micrococcales</taxon>
        <taxon>Micrococcaceae</taxon>
        <taxon>Rothia</taxon>
    </lineage>
</organism>
<dbReference type="STRING" id="37923.BK826_05435"/>
<evidence type="ECO:0000256" key="1">
    <source>
        <dbReference type="SAM" id="MobiDB-lite"/>
    </source>
</evidence>
<dbReference type="RefSeq" id="WP_058730286.1">
    <property type="nucleotide sequence ID" value="NZ_CP065738.1"/>
</dbReference>
<dbReference type="EMBL" id="CP065738">
    <property type="protein sequence ID" value="QPT52890.1"/>
    <property type="molecule type" value="Genomic_DNA"/>
</dbReference>
<dbReference type="AlphaFoldDB" id="A0A199NT27"/>
<evidence type="ECO:0000313" key="6">
    <source>
        <dbReference type="Proteomes" id="UP000594975"/>
    </source>
</evidence>
<name>A0A199NT27_9MICC</name>
<reference evidence="3" key="1">
    <citation type="submission" date="2016-04" db="EMBL/GenBank/DDBJ databases">
        <authorList>
            <person name="Evans L.H."/>
            <person name="Alamgir A."/>
            <person name="Owens N."/>
            <person name="Weber N.D."/>
            <person name="Virtaneva K."/>
            <person name="Barbian K."/>
            <person name="Babar A."/>
            <person name="Rosenke K."/>
        </authorList>
    </citation>
    <scope>NUCLEOTIDE SEQUENCE [LARGE SCALE GENOMIC DNA]</scope>
    <source>
        <strain evidence="3">RUTW2-3</strain>
    </source>
</reference>
<protein>
    <recommendedName>
        <fullName evidence="7">DNA modification methylase</fullName>
    </recommendedName>
</protein>
<evidence type="ECO:0000313" key="5">
    <source>
        <dbReference type="Proteomes" id="UP000053171"/>
    </source>
</evidence>
<dbReference type="KEGG" id="rkr:I6G21_06020"/>
<dbReference type="Proteomes" id="UP000594975">
    <property type="component" value="Chromosome"/>
</dbReference>
<evidence type="ECO:0000313" key="3">
    <source>
        <dbReference type="EMBL" id="OAX51856.1"/>
    </source>
</evidence>
<dbReference type="Proteomes" id="UP000053171">
    <property type="component" value="Unassembled WGS sequence"/>
</dbReference>